<gene>
    <name evidence="4" type="ORF">IC617_17675</name>
</gene>
<dbReference type="InterPro" id="IPR011250">
    <property type="entry name" value="OMP/PagP_B-barrel"/>
</dbReference>
<dbReference type="AlphaFoldDB" id="A0A8J6UMZ1"/>
<name>A0A8J6UMZ1_9GAMM</name>
<dbReference type="Proteomes" id="UP000638014">
    <property type="component" value="Unassembled WGS sequence"/>
</dbReference>
<dbReference type="EMBL" id="JACXAF010000033">
    <property type="protein sequence ID" value="MBD1391260.1"/>
    <property type="molecule type" value="Genomic_DNA"/>
</dbReference>
<evidence type="ECO:0000259" key="3">
    <source>
        <dbReference type="Pfam" id="PF13505"/>
    </source>
</evidence>
<evidence type="ECO:0000313" key="5">
    <source>
        <dbReference type="Proteomes" id="UP000638014"/>
    </source>
</evidence>
<evidence type="ECO:0000256" key="2">
    <source>
        <dbReference type="SAM" id="SignalP"/>
    </source>
</evidence>
<proteinExistence type="predicted"/>
<feature type="signal peptide" evidence="2">
    <location>
        <begin position="1"/>
        <end position="21"/>
    </location>
</feature>
<feature type="chain" id="PRO_5035285007" evidence="2">
    <location>
        <begin position="22"/>
        <end position="175"/>
    </location>
</feature>
<dbReference type="Pfam" id="PF13505">
    <property type="entry name" value="OMP_b-brl"/>
    <property type="match status" value="1"/>
</dbReference>
<keyword evidence="5" id="KW-1185">Reference proteome</keyword>
<keyword evidence="1 2" id="KW-0732">Signal</keyword>
<accession>A0A8J6UMZ1</accession>
<dbReference type="SUPFAM" id="SSF56925">
    <property type="entry name" value="OMPA-like"/>
    <property type="match status" value="1"/>
</dbReference>
<evidence type="ECO:0000256" key="1">
    <source>
        <dbReference type="ARBA" id="ARBA00022729"/>
    </source>
</evidence>
<evidence type="ECO:0000313" key="4">
    <source>
        <dbReference type="EMBL" id="MBD1391260.1"/>
    </source>
</evidence>
<reference evidence="4" key="1">
    <citation type="submission" date="2020-09" db="EMBL/GenBank/DDBJ databases">
        <title>A novel bacterium of genus Neiella, isolated from South China Sea.</title>
        <authorList>
            <person name="Huang H."/>
            <person name="Mo K."/>
            <person name="Hu Y."/>
        </authorList>
    </citation>
    <scope>NUCLEOTIDE SEQUENCE</scope>
    <source>
        <strain evidence="4">HB171785</strain>
    </source>
</reference>
<organism evidence="4 5">
    <name type="scientific">Neiella litorisoli</name>
    <dbReference type="NCBI Taxonomy" id="2771431"/>
    <lineage>
        <taxon>Bacteria</taxon>
        <taxon>Pseudomonadati</taxon>
        <taxon>Pseudomonadota</taxon>
        <taxon>Gammaproteobacteria</taxon>
        <taxon>Alteromonadales</taxon>
        <taxon>Echinimonadaceae</taxon>
        <taxon>Neiella</taxon>
    </lineage>
</organism>
<dbReference type="Gene3D" id="2.40.160.20">
    <property type="match status" value="1"/>
</dbReference>
<dbReference type="RefSeq" id="WP_191146317.1">
    <property type="nucleotide sequence ID" value="NZ_JACXAF010000033.1"/>
</dbReference>
<sequence length="175" mass="19217">MKFIAVATLTSVLLTPAFALANEETTSNSNFYAGANISAITLDLGPSDVDFGVAGVSLGYQFNDYFAVEGRLGTGFSDDDIEQFELSVNHQYGAYLKAAYPFDNVVPYLIVGYTEVELEAEFEKMSATDTEQDTSYGVGVAGNFDGWNMYIDYMNYIDKNSVEYSGWTVGFNVTF</sequence>
<feature type="domain" description="Outer membrane protein beta-barrel" evidence="3">
    <location>
        <begin position="11"/>
        <end position="175"/>
    </location>
</feature>
<comment type="caution">
    <text evidence="4">The sequence shown here is derived from an EMBL/GenBank/DDBJ whole genome shotgun (WGS) entry which is preliminary data.</text>
</comment>
<dbReference type="InterPro" id="IPR027385">
    <property type="entry name" value="Beta-barrel_OMP"/>
</dbReference>
<protein>
    <submittedName>
        <fullName evidence="4">Porin family protein</fullName>
    </submittedName>
</protein>